<dbReference type="PANTHER" id="PTHR43685">
    <property type="entry name" value="GLYCOSYLTRANSFERASE"/>
    <property type="match status" value="1"/>
</dbReference>
<protein>
    <submittedName>
        <fullName evidence="2">Glycosyl transferase</fullName>
    </submittedName>
</protein>
<reference evidence="2 3" key="1">
    <citation type="submission" date="2015-11" db="EMBL/GenBank/DDBJ databases">
        <title>Draft genome sequence of Paramesorhizobium deserti A-3-E, a strain highly resistant to diverse beta-lactam antibiotics.</title>
        <authorList>
            <person name="Lv R."/>
            <person name="Yang X."/>
            <person name="Fang N."/>
            <person name="Guo J."/>
            <person name="Luo X."/>
            <person name="Peng F."/>
            <person name="Yang R."/>
            <person name="Cui Y."/>
            <person name="Fang C."/>
            <person name="Song Y."/>
        </authorList>
    </citation>
    <scope>NUCLEOTIDE SEQUENCE [LARGE SCALE GENOMIC DNA]</scope>
    <source>
        <strain evidence="2 3">A-3-E</strain>
    </source>
</reference>
<comment type="caution">
    <text evidence="2">The sequence shown here is derived from an EMBL/GenBank/DDBJ whole genome shotgun (WGS) entry which is preliminary data.</text>
</comment>
<feature type="domain" description="Glycosyltransferase 2-like" evidence="1">
    <location>
        <begin position="6"/>
        <end position="129"/>
    </location>
</feature>
<dbReference type="OrthoDB" id="5291101at2"/>
<evidence type="ECO:0000313" key="2">
    <source>
        <dbReference type="EMBL" id="KXF78728.1"/>
    </source>
</evidence>
<dbReference type="GO" id="GO:0016740">
    <property type="term" value="F:transferase activity"/>
    <property type="evidence" value="ECO:0007669"/>
    <property type="project" value="UniProtKB-KW"/>
</dbReference>
<dbReference type="InterPro" id="IPR050834">
    <property type="entry name" value="Glycosyltransf_2"/>
</dbReference>
<dbReference type="Proteomes" id="UP000070107">
    <property type="component" value="Unassembled WGS sequence"/>
</dbReference>
<evidence type="ECO:0000313" key="3">
    <source>
        <dbReference type="Proteomes" id="UP000070107"/>
    </source>
</evidence>
<accession>A0A135HZZ3</accession>
<proteinExistence type="predicted"/>
<gene>
    <name evidence="2" type="ORF">ATN84_02825</name>
</gene>
<keyword evidence="3" id="KW-1185">Reference proteome</keyword>
<organism evidence="2 3">
    <name type="scientific">Paramesorhizobium deserti</name>
    <dbReference type="NCBI Taxonomy" id="1494590"/>
    <lineage>
        <taxon>Bacteria</taxon>
        <taxon>Pseudomonadati</taxon>
        <taxon>Pseudomonadota</taxon>
        <taxon>Alphaproteobacteria</taxon>
        <taxon>Hyphomicrobiales</taxon>
        <taxon>Phyllobacteriaceae</taxon>
        <taxon>Paramesorhizobium</taxon>
    </lineage>
</organism>
<dbReference type="Pfam" id="PF00535">
    <property type="entry name" value="Glycos_transf_2"/>
    <property type="match status" value="1"/>
</dbReference>
<dbReference type="EMBL" id="LNTU01000001">
    <property type="protein sequence ID" value="KXF78728.1"/>
    <property type="molecule type" value="Genomic_DNA"/>
</dbReference>
<dbReference type="InterPro" id="IPR001173">
    <property type="entry name" value="Glyco_trans_2-like"/>
</dbReference>
<dbReference type="SUPFAM" id="SSF53448">
    <property type="entry name" value="Nucleotide-diphospho-sugar transferases"/>
    <property type="match status" value="1"/>
</dbReference>
<dbReference type="RefSeq" id="WP_068879997.1">
    <property type="nucleotide sequence ID" value="NZ_LNTU01000001.1"/>
</dbReference>
<dbReference type="Gene3D" id="3.90.550.10">
    <property type="entry name" value="Spore Coat Polysaccharide Biosynthesis Protein SpsA, Chain A"/>
    <property type="match status" value="1"/>
</dbReference>
<dbReference type="STRING" id="1494590.ATN84_02825"/>
<dbReference type="PANTHER" id="PTHR43685:SF11">
    <property type="entry name" value="GLYCOSYLTRANSFERASE TAGX-RELATED"/>
    <property type="match status" value="1"/>
</dbReference>
<evidence type="ECO:0000259" key="1">
    <source>
        <dbReference type="Pfam" id="PF00535"/>
    </source>
</evidence>
<name>A0A135HZZ3_9HYPH</name>
<keyword evidence="2" id="KW-0808">Transferase</keyword>
<sequence length="329" mass="37302">MSSVDVLIPNYNYGRYLRACADSVLSQDIDDLRLLIIDNASTDDSAQVAREIAARDPRVELRLRRENLGPHSSFNEGIDWAQSDYFLLLFADDFLVPGALRRAAAVMDREADVAFTYGRDVAIEGDASIPDIDPQPVDVPYRLHRSRAFIERFCRLGVFQIPGPSIVIRTSVQKRAGYYRTELPHSDDYDLWLRLALHGSIAELDCIQAGIRSHGANRSSELRTRQIMHILHTAEAAECFFTHEGRDMPDGAYLRRLARRGIAERAYWSAVSHIQRGEPGAMELLKLAFRLRPQTAILPPLGYLLRRPDTMRRIKKSLSIGKMPDIRMA</sequence>
<dbReference type="AlphaFoldDB" id="A0A135HZZ3"/>
<dbReference type="InterPro" id="IPR029044">
    <property type="entry name" value="Nucleotide-diphossugar_trans"/>
</dbReference>